<protein>
    <submittedName>
        <fullName evidence="2">Uncharacterized protein</fullName>
    </submittedName>
</protein>
<proteinExistence type="predicted"/>
<feature type="compositionally biased region" description="Polar residues" evidence="1">
    <location>
        <begin position="1"/>
        <end position="13"/>
    </location>
</feature>
<organism evidence="2 3">
    <name type="scientific">Carpinus fangiana</name>
    <dbReference type="NCBI Taxonomy" id="176857"/>
    <lineage>
        <taxon>Eukaryota</taxon>
        <taxon>Viridiplantae</taxon>
        <taxon>Streptophyta</taxon>
        <taxon>Embryophyta</taxon>
        <taxon>Tracheophyta</taxon>
        <taxon>Spermatophyta</taxon>
        <taxon>Magnoliopsida</taxon>
        <taxon>eudicotyledons</taxon>
        <taxon>Gunneridae</taxon>
        <taxon>Pentapetalae</taxon>
        <taxon>rosids</taxon>
        <taxon>fabids</taxon>
        <taxon>Fagales</taxon>
        <taxon>Betulaceae</taxon>
        <taxon>Carpinus</taxon>
    </lineage>
</organism>
<dbReference type="EMBL" id="CM017326">
    <property type="protein sequence ID" value="KAE8076144.1"/>
    <property type="molecule type" value="Genomic_DNA"/>
</dbReference>
<evidence type="ECO:0000256" key="1">
    <source>
        <dbReference type="SAM" id="MobiDB-lite"/>
    </source>
</evidence>
<reference evidence="2 3" key="1">
    <citation type="submission" date="2019-06" db="EMBL/GenBank/DDBJ databases">
        <title>A chromosomal-level reference genome of Carpinus fangiana (Coryloideae, Betulaceae).</title>
        <authorList>
            <person name="Yang X."/>
            <person name="Wang Z."/>
            <person name="Zhang L."/>
            <person name="Hao G."/>
            <person name="Liu J."/>
            <person name="Yang Y."/>
        </authorList>
    </citation>
    <scope>NUCLEOTIDE SEQUENCE [LARGE SCALE GENOMIC DNA]</scope>
    <source>
        <strain evidence="2">Cfa_2016G</strain>
        <tissue evidence="2">Leaf</tissue>
    </source>
</reference>
<evidence type="ECO:0000313" key="3">
    <source>
        <dbReference type="Proteomes" id="UP000327013"/>
    </source>
</evidence>
<dbReference type="AlphaFoldDB" id="A0A5N6RBW8"/>
<feature type="region of interest" description="Disordered" evidence="1">
    <location>
        <begin position="1"/>
        <end position="26"/>
    </location>
</feature>
<evidence type="ECO:0000313" key="2">
    <source>
        <dbReference type="EMBL" id="KAE8076144.1"/>
    </source>
</evidence>
<feature type="compositionally biased region" description="Basic and acidic residues" evidence="1">
    <location>
        <begin position="204"/>
        <end position="216"/>
    </location>
</feature>
<feature type="region of interest" description="Disordered" evidence="1">
    <location>
        <begin position="43"/>
        <end position="83"/>
    </location>
</feature>
<dbReference type="Proteomes" id="UP000327013">
    <property type="component" value="Chromosome 6"/>
</dbReference>
<keyword evidence="3" id="KW-1185">Reference proteome</keyword>
<gene>
    <name evidence="2" type="ORF">FH972_014809</name>
</gene>
<feature type="region of interest" description="Disordered" evidence="1">
    <location>
        <begin position="96"/>
        <end position="217"/>
    </location>
</feature>
<feature type="compositionally biased region" description="Low complexity" evidence="1">
    <location>
        <begin position="100"/>
        <end position="120"/>
    </location>
</feature>
<dbReference type="OrthoDB" id="1289445at2759"/>
<feature type="compositionally biased region" description="Polar residues" evidence="1">
    <location>
        <begin position="43"/>
        <end position="53"/>
    </location>
</feature>
<feature type="compositionally biased region" description="Polar residues" evidence="1">
    <location>
        <begin position="138"/>
        <end position="153"/>
    </location>
</feature>
<feature type="compositionally biased region" description="Low complexity" evidence="1">
    <location>
        <begin position="187"/>
        <end position="197"/>
    </location>
</feature>
<accession>A0A5N6RBW8</accession>
<name>A0A5N6RBW8_9ROSI</name>
<sequence length="259" mass="27676">MSYPNSNNNQEVMQPNPEDLQDSVEPPFALLRLNGFNSNNHHPCTTCGCSGSNPMKRRSPSSSSSFQDPLHPEPSCSEPNPKRLYFEPDDLTLRGFSKLSLPTTPVSSSPLRRSVSGPPSANAFVSPPMAPFADASGFQVQNPNPNAPQSPEQARTGVIPVTPPSNTGLPPLPPSLRRSASDPIPSPAKAISRSSSSGDVSEGLTKKETSDSKVESVAEIEESVFVEKVGEALTVNFKCPCGKGYQILLSGSDCFYKLM</sequence>